<name>A0A221MEK8_9BACI</name>
<proteinExistence type="predicted"/>
<keyword evidence="2" id="KW-1185">Reference proteome</keyword>
<dbReference type="KEGG" id="vne:CFK40_14010"/>
<dbReference type="Proteomes" id="UP000204391">
    <property type="component" value="Chromosome"/>
</dbReference>
<evidence type="ECO:0000313" key="1">
    <source>
        <dbReference type="EMBL" id="ASN06052.1"/>
    </source>
</evidence>
<gene>
    <name evidence="1" type="ORF">CFK40_14010</name>
</gene>
<reference evidence="1 2" key="1">
    <citation type="journal article" date="2003" name="Int. J. Syst. Evol. Microbiol.">
        <title>Virgibacillus carmonensis sp. nov., Virgibacillus necropolis sp. nov. and Virgibacillus picturae sp. nov., three novel species isolated from deteriorated mural paintings, transfer of the species of the genus salibacillus to Virgibacillus, as Virgibacillus marismortui comb. nov. and Virgibacillus salexigens comb. nov., and emended description of the genus Virgibacillus.</title>
        <authorList>
            <person name="Heyrman J."/>
            <person name="Logan N.A."/>
            <person name="Busse H.J."/>
            <person name="Balcaen A."/>
            <person name="Lebbe L."/>
            <person name="Rodriguez-Diaz M."/>
            <person name="Swings J."/>
            <person name="De Vos P."/>
        </authorList>
    </citation>
    <scope>NUCLEOTIDE SEQUENCE [LARGE SCALE GENOMIC DNA]</scope>
    <source>
        <strain evidence="1 2">LMG 19488</strain>
    </source>
</reference>
<protein>
    <recommendedName>
        <fullName evidence="3">YppG-like protein</fullName>
    </recommendedName>
</protein>
<sequence>MFMFPNRPRRPMPQYHPARVRQPFPRRQVAPKPNLLSSFRDPSGKLDFNKITETAQQMKSIYSQVGPIITTFMKK</sequence>
<evidence type="ECO:0000313" key="2">
    <source>
        <dbReference type="Proteomes" id="UP000204391"/>
    </source>
</evidence>
<evidence type="ECO:0008006" key="3">
    <source>
        <dbReference type="Google" id="ProtNLM"/>
    </source>
</evidence>
<dbReference type="EMBL" id="CP022437">
    <property type="protein sequence ID" value="ASN06052.1"/>
    <property type="molecule type" value="Genomic_DNA"/>
</dbReference>
<accession>A0A221MEK8</accession>
<dbReference type="InterPro" id="IPR025555">
    <property type="entry name" value="YppG"/>
</dbReference>
<organism evidence="1 2">
    <name type="scientific">Virgibacillus necropolis</name>
    <dbReference type="NCBI Taxonomy" id="163877"/>
    <lineage>
        <taxon>Bacteria</taxon>
        <taxon>Bacillati</taxon>
        <taxon>Bacillota</taxon>
        <taxon>Bacilli</taxon>
        <taxon>Bacillales</taxon>
        <taxon>Bacillaceae</taxon>
        <taxon>Virgibacillus</taxon>
    </lineage>
</organism>
<dbReference type="Pfam" id="PF14179">
    <property type="entry name" value="YppG"/>
    <property type="match status" value="1"/>
</dbReference>
<dbReference type="AlphaFoldDB" id="A0A221MEK8"/>